<dbReference type="GO" id="GO:0050660">
    <property type="term" value="F:flavin adenine dinucleotide binding"/>
    <property type="evidence" value="ECO:0007669"/>
    <property type="project" value="TreeGrafter"/>
</dbReference>
<feature type="domain" description="HMG box" evidence="5">
    <location>
        <begin position="1207"/>
        <end position="1287"/>
    </location>
</feature>
<keyword evidence="3" id="KW-0539">Nucleus</keyword>
<dbReference type="SUPFAM" id="SSF54373">
    <property type="entry name" value="FAD-linked reductases, C-terminal domain"/>
    <property type="match status" value="1"/>
</dbReference>
<dbReference type="Pfam" id="PF01593">
    <property type="entry name" value="Amino_oxidase"/>
    <property type="match status" value="1"/>
</dbReference>
<keyword evidence="8" id="KW-1185">Reference proteome</keyword>
<feature type="region of interest" description="Disordered" evidence="4">
    <location>
        <begin position="1296"/>
        <end position="1329"/>
    </location>
</feature>
<dbReference type="PROSITE" id="PS50934">
    <property type="entry name" value="SWIRM"/>
    <property type="match status" value="1"/>
</dbReference>
<dbReference type="GO" id="GO:0006338">
    <property type="term" value="P:chromatin remodeling"/>
    <property type="evidence" value="ECO:0007669"/>
    <property type="project" value="TreeGrafter"/>
</dbReference>
<dbReference type="SMART" id="SM00398">
    <property type="entry name" value="HMG"/>
    <property type="match status" value="1"/>
</dbReference>
<feature type="compositionally biased region" description="Acidic residues" evidence="4">
    <location>
        <begin position="250"/>
        <end position="262"/>
    </location>
</feature>
<dbReference type="SUPFAM" id="SSF46689">
    <property type="entry name" value="Homeodomain-like"/>
    <property type="match status" value="1"/>
</dbReference>
<dbReference type="Gene3D" id="3.50.50.60">
    <property type="entry name" value="FAD/NAD(P)-binding domain"/>
    <property type="match status" value="2"/>
</dbReference>
<dbReference type="InterPro" id="IPR036910">
    <property type="entry name" value="HMG_box_dom_sf"/>
</dbReference>
<feature type="compositionally biased region" description="Acidic residues" evidence="4">
    <location>
        <begin position="206"/>
        <end position="227"/>
    </location>
</feature>
<dbReference type="InterPro" id="IPR002937">
    <property type="entry name" value="Amino_oxidase"/>
</dbReference>
<dbReference type="InterPro" id="IPR036188">
    <property type="entry name" value="FAD/NAD-bd_sf"/>
</dbReference>
<feature type="compositionally biased region" description="Polar residues" evidence="4">
    <location>
        <begin position="83"/>
        <end position="101"/>
    </location>
</feature>
<comment type="similarity">
    <text evidence="1">Belongs to the flavin monoamine oxidase family.</text>
</comment>
<dbReference type="InterPro" id="IPR009071">
    <property type="entry name" value="HMG_box_dom"/>
</dbReference>
<evidence type="ECO:0000256" key="2">
    <source>
        <dbReference type="ARBA" id="ARBA00023002"/>
    </source>
</evidence>
<dbReference type="Pfam" id="PF00505">
    <property type="entry name" value="HMG_box"/>
    <property type="match status" value="1"/>
</dbReference>
<dbReference type="InterPro" id="IPR009057">
    <property type="entry name" value="Homeodomain-like_sf"/>
</dbReference>
<dbReference type="EMBL" id="JAVHJO010000004">
    <property type="protein sequence ID" value="KAK6541158.1"/>
    <property type="molecule type" value="Genomic_DNA"/>
</dbReference>
<feature type="compositionally biased region" description="Polar residues" evidence="4">
    <location>
        <begin position="1185"/>
        <end position="1197"/>
    </location>
</feature>
<evidence type="ECO:0000313" key="7">
    <source>
        <dbReference type="EMBL" id="KAK6541158.1"/>
    </source>
</evidence>
<dbReference type="InterPro" id="IPR050281">
    <property type="entry name" value="Flavin_monoamine_oxidase"/>
</dbReference>
<evidence type="ECO:0000256" key="1">
    <source>
        <dbReference type="ARBA" id="ARBA00005995"/>
    </source>
</evidence>
<evidence type="ECO:0000259" key="6">
    <source>
        <dbReference type="PROSITE" id="PS50934"/>
    </source>
</evidence>
<feature type="region of interest" description="Disordered" evidence="4">
    <location>
        <begin position="239"/>
        <end position="262"/>
    </location>
</feature>
<evidence type="ECO:0000313" key="8">
    <source>
        <dbReference type="Proteomes" id="UP001365542"/>
    </source>
</evidence>
<feature type="compositionally biased region" description="Low complexity" evidence="4">
    <location>
        <begin position="331"/>
        <end position="347"/>
    </location>
</feature>
<dbReference type="Pfam" id="PF04433">
    <property type="entry name" value="SWIRM"/>
    <property type="match status" value="1"/>
</dbReference>
<feature type="compositionally biased region" description="Basic and acidic residues" evidence="4">
    <location>
        <begin position="1170"/>
        <end position="1180"/>
    </location>
</feature>
<feature type="region of interest" description="Disordered" evidence="4">
    <location>
        <begin position="1156"/>
        <end position="1205"/>
    </location>
</feature>
<reference evidence="7 8" key="1">
    <citation type="submission" date="2019-10" db="EMBL/GenBank/DDBJ databases">
        <authorList>
            <person name="Palmer J.M."/>
        </authorList>
    </citation>
    <scope>NUCLEOTIDE SEQUENCE [LARGE SCALE GENOMIC DNA]</scope>
    <source>
        <strain evidence="7 8">TWF694</strain>
    </source>
</reference>
<dbReference type="SUPFAM" id="SSF47095">
    <property type="entry name" value="HMG-box"/>
    <property type="match status" value="1"/>
</dbReference>
<feature type="region of interest" description="Disordered" evidence="4">
    <location>
        <begin position="331"/>
        <end position="352"/>
    </location>
</feature>
<dbReference type="GO" id="GO:0010468">
    <property type="term" value="P:regulation of gene expression"/>
    <property type="evidence" value="ECO:0007669"/>
    <property type="project" value="UniProtKB-ARBA"/>
</dbReference>
<evidence type="ECO:0000256" key="4">
    <source>
        <dbReference type="SAM" id="MobiDB-lite"/>
    </source>
</evidence>
<comment type="caution">
    <text evidence="7">The sequence shown here is derived from an EMBL/GenBank/DDBJ whole genome shotgun (WGS) entry which is preliminary data.</text>
</comment>
<feature type="domain" description="SWIRM" evidence="6">
    <location>
        <begin position="418"/>
        <end position="513"/>
    </location>
</feature>
<dbReference type="Proteomes" id="UP001365542">
    <property type="component" value="Unassembled WGS sequence"/>
</dbReference>
<protein>
    <submittedName>
        <fullName evidence="7">Uncharacterized protein</fullName>
    </submittedName>
</protein>
<dbReference type="PANTHER" id="PTHR10742">
    <property type="entry name" value="FLAVIN MONOAMINE OXIDASE"/>
    <property type="match status" value="1"/>
</dbReference>
<feature type="region of interest" description="Disordered" evidence="4">
    <location>
        <begin position="294"/>
        <end position="313"/>
    </location>
</feature>
<dbReference type="GO" id="GO:0016491">
    <property type="term" value="F:oxidoreductase activity"/>
    <property type="evidence" value="ECO:0007669"/>
    <property type="project" value="UniProtKB-KW"/>
</dbReference>
<dbReference type="SUPFAM" id="SSF51905">
    <property type="entry name" value="FAD/NAD(P)-binding domain"/>
    <property type="match status" value="1"/>
</dbReference>
<organism evidence="7 8">
    <name type="scientific">Orbilia ellipsospora</name>
    <dbReference type="NCBI Taxonomy" id="2528407"/>
    <lineage>
        <taxon>Eukaryota</taxon>
        <taxon>Fungi</taxon>
        <taxon>Dikarya</taxon>
        <taxon>Ascomycota</taxon>
        <taxon>Pezizomycotina</taxon>
        <taxon>Orbiliomycetes</taxon>
        <taxon>Orbiliales</taxon>
        <taxon>Orbiliaceae</taxon>
        <taxon>Orbilia</taxon>
    </lineage>
</organism>
<dbReference type="InterPro" id="IPR036388">
    <property type="entry name" value="WH-like_DNA-bd_sf"/>
</dbReference>
<dbReference type="GO" id="GO:0003682">
    <property type="term" value="F:chromatin binding"/>
    <property type="evidence" value="ECO:0007669"/>
    <property type="project" value="TreeGrafter"/>
</dbReference>
<name>A0AAV9XN19_9PEZI</name>
<dbReference type="PANTHER" id="PTHR10742:SF386">
    <property type="entry name" value="LYSINE-SPECIFIC HISTONE DEMETHYLASE 1A"/>
    <property type="match status" value="1"/>
</dbReference>
<feature type="region of interest" description="Disordered" evidence="4">
    <location>
        <begin position="65"/>
        <end position="101"/>
    </location>
</feature>
<accession>A0AAV9XN19</accession>
<dbReference type="GO" id="GO:0005634">
    <property type="term" value="C:nucleus"/>
    <property type="evidence" value="ECO:0007669"/>
    <property type="project" value="UniProtKB-UniRule"/>
</dbReference>
<proteinExistence type="inferred from homology"/>
<feature type="compositionally biased region" description="Acidic residues" evidence="4">
    <location>
        <begin position="185"/>
        <end position="199"/>
    </location>
</feature>
<gene>
    <name evidence="7" type="ORF">TWF694_008529</name>
</gene>
<feature type="compositionally biased region" description="Polar residues" evidence="4">
    <location>
        <begin position="1302"/>
        <end position="1311"/>
    </location>
</feature>
<evidence type="ECO:0000259" key="5">
    <source>
        <dbReference type="PROSITE" id="PS50118"/>
    </source>
</evidence>
<keyword evidence="2" id="KW-0560">Oxidoreductase</keyword>
<dbReference type="Pfam" id="PF13450">
    <property type="entry name" value="NAD_binding_8"/>
    <property type="match status" value="1"/>
</dbReference>
<feature type="compositionally biased region" description="Low complexity" evidence="4">
    <location>
        <begin position="294"/>
        <end position="310"/>
    </location>
</feature>
<keyword evidence="3" id="KW-0238">DNA-binding</keyword>
<feature type="region of interest" description="Disordered" evidence="4">
    <location>
        <begin position="118"/>
        <end position="166"/>
    </location>
</feature>
<dbReference type="Gene3D" id="1.10.10.10">
    <property type="entry name" value="Winged helix-like DNA-binding domain superfamily/Winged helix DNA-binding domain"/>
    <property type="match status" value="1"/>
</dbReference>
<dbReference type="Gene3D" id="1.10.30.10">
    <property type="entry name" value="High mobility group box domain"/>
    <property type="match status" value="1"/>
</dbReference>
<feature type="compositionally biased region" description="Basic and acidic residues" evidence="4">
    <location>
        <begin position="65"/>
        <end position="76"/>
    </location>
</feature>
<dbReference type="InterPro" id="IPR007526">
    <property type="entry name" value="SWIRM"/>
</dbReference>
<dbReference type="PROSITE" id="PS50118">
    <property type="entry name" value="HMG_BOX_2"/>
    <property type="match status" value="1"/>
</dbReference>
<evidence type="ECO:0000256" key="3">
    <source>
        <dbReference type="PROSITE-ProRule" id="PRU00267"/>
    </source>
</evidence>
<feature type="DNA-binding region" description="HMG box" evidence="3">
    <location>
        <begin position="1207"/>
        <end position="1287"/>
    </location>
</feature>
<sequence length="1329" mass="147842">MQAVGGPQKARKPSSSKSSYEFFTLEEIYTRNDLVGAFADPAGKRRKQEHPMVTKLDGLSVDSRKPSFERHLRMASEDDGSICSRSSWGSEGTSHTSFELSDNQYSPTVTVYHRDKIVSSFPTPQPDGSKPQTPVRNHRMHQRLPSISVVDQSHLPPTPDSLRTTPVFALDVNKRRRLLSPEIPNAEEIEEEIEGEDDVVNNMGVGEDENEDEGWEDVEEDEGEDDNAYVDDIYDDEEEIEPSELGCNDTSEEEEMALELQYDDSFENYNNSDEAQSDGVYTPKLRAKYEASPELSPLLEPSTLPSSCSPQPLPDPLDLIEASIIFNTPQESSFPIEQSSSPSSTSSHEFHSSQDFAIDDTPTDMAPFLTITYPGVSPLLQISNEGRLPIIQSPTHVFYKAGVSIPTTIPHAVYADECLKAAFNSRLSPYFLHEGEYSVLGHHLNSLHVTTYLNIRNGILRLWHKNPRVRVTAYEAGGCAKEARFFGLADVAYDWLNRNGYINHGCLALPSSHNGEPKKKPTTRRKKTIAIVGAGISGLATARQLQSLLSQYNVKKDSDDVLDVVIFEGRRRLGGRVFTQLLGPGTSNLPDGIRPAIDVGGQIVMGYEGGNPLAALIQSQLRIPFHAIDNTTAFPLYDYDGQMIKDGRDEVLQNVHDDILDRLSTFKHKYPHIITAEGKHEQIDACKDPWGIGGAPIALERKSEEAKAVTENISIDSSHLANASVDSSTLPSSRTVRKRIGKRKSNIDASTLLPPAKKVKILPINIDKETLRSLNIEPQKATDRNGFSSLGKSMDKMFASYSNLLQSDARDLRLYNWFHANLEYCNAAAIDKPSLEHWDQDDGNEFSGAHSMIVGGYSQLAKGLFSSPTKLDVRTGHEVTRIKYDPNNKERGVTLKFEDGSEFTADKVVVTLPLGVLKRKSVQFDPPLPFEKQSAIDRLGFGLLNKVIMVYGRPFWDTAKDGFGCLRKAEGDEDLLSSYEAKRGRFYMWWNATNAAGRPTLVGLMVGDAAEQIEKEADEDLIREATSILKKCWGEERVPDEPQEAIVTRWRQDRFACGTYSYIAAGSTGDDYDAIAQPINDQIFFAGEHTNRHHPATVHGAYISGLRVAGEVLAAVAGPVNVPNPLIGPRVLRNKPADAVEAPVFTTKTRIRTTVTATTTKVEQSKKRKASDAEPQEKQAKRTKTTNSRLNPQQDTSVDPLKPREPVKGAVNPFLIYQKDYFTIAKAKADLLKQEETGIPTVKADRNEVRVVLGGMWRNEPEDRKQPYKDRVEQNKRAYTQAMIVYRQELEEWQLRAKRDTSSPTTTSQAHVASIDELQAPKEGASIEL</sequence>
<dbReference type="GO" id="GO:0003677">
    <property type="term" value="F:DNA binding"/>
    <property type="evidence" value="ECO:0007669"/>
    <property type="project" value="UniProtKB-UniRule"/>
</dbReference>
<feature type="region of interest" description="Disordered" evidence="4">
    <location>
        <begin position="183"/>
        <end position="227"/>
    </location>
</feature>